<comment type="caution">
    <text evidence="4">The sequence shown here is derived from an EMBL/GenBank/DDBJ whole genome shotgun (WGS) entry which is preliminary data.</text>
</comment>
<keyword evidence="1" id="KW-0808">Transferase</keyword>
<feature type="region of interest" description="Disordered" evidence="2">
    <location>
        <begin position="1"/>
        <end position="20"/>
    </location>
</feature>
<dbReference type="GO" id="GO:0043023">
    <property type="term" value="F:ribosomal large subunit binding"/>
    <property type="evidence" value="ECO:0007669"/>
    <property type="project" value="TreeGrafter"/>
</dbReference>
<dbReference type="InterPro" id="IPR016024">
    <property type="entry name" value="ARM-type_fold"/>
</dbReference>
<dbReference type="InterPro" id="IPR011989">
    <property type="entry name" value="ARM-like"/>
</dbReference>
<dbReference type="OrthoDB" id="6108at2759"/>
<organism evidence="4 5">
    <name type="scientific">Cyanidiococcus yangmingshanensis</name>
    <dbReference type="NCBI Taxonomy" id="2690220"/>
    <lineage>
        <taxon>Eukaryota</taxon>
        <taxon>Rhodophyta</taxon>
        <taxon>Bangiophyceae</taxon>
        <taxon>Cyanidiales</taxon>
        <taxon>Cyanidiaceae</taxon>
        <taxon>Cyanidiococcus</taxon>
    </lineage>
</organism>
<keyword evidence="1" id="KW-0479">Metal-binding</keyword>
<comment type="pathway">
    <text evidence="1">Protein modification; protein ubiquitination.</text>
</comment>
<dbReference type="GO" id="GO:0016567">
    <property type="term" value="P:protein ubiquitination"/>
    <property type="evidence" value="ECO:0007669"/>
    <property type="project" value="UniProtKB-UniPathway"/>
</dbReference>
<keyword evidence="1" id="KW-0862">Zinc</keyword>
<keyword evidence="5" id="KW-1185">Reference proteome</keyword>
<dbReference type="GO" id="GO:0005829">
    <property type="term" value="C:cytosol"/>
    <property type="evidence" value="ECO:0007669"/>
    <property type="project" value="UniProtKB-UniRule"/>
</dbReference>
<gene>
    <name evidence="4" type="ORF">F1559_003765</name>
</gene>
<dbReference type="GO" id="GO:0072344">
    <property type="term" value="P:rescue of stalled ribosome"/>
    <property type="evidence" value="ECO:0007669"/>
    <property type="project" value="UniProtKB-UniRule"/>
</dbReference>
<feature type="domain" description="E3 ubiquitin-protein ligase listerin N-terminal" evidence="3">
    <location>
        <begin position="78"/>
        <end position="223"/>
    </location>
</feature>
<accession>A0A7J7IM37</accession>
<dbReference type="GO" id="GO:0008270">
    <property type="term" value="F:zinc ion binding"/>
    <property type="evidence" value="ECO:0007669"/>
    <property type="project" value="UniProtKB-KW"/>
</dbReference>
<dbReference type="InterPro" id="IPR054476">
    <property type="entry name" value="Ltn1_N"/>
</dbReference>
<comment type="similarity">
    <text evidence="1">Belongs to the LTN1 family.</text>
</comment>
<sequence>MPLPSGRSRKASGKGASSKQAAQLLPEHLAAGKFTSLADITGIVLGERSWQTERTPQEAPLTTETPVADLQRWDETSALIAQRLLKRDESTKVRALQDLSAQFDDLERNTSVRITDQAAYAAQYGAFLGNFSMAFMKLAHDPSPRVRMESVALIGHLVRLFGKHTLALLPTLLPAWLGLFGDPFREVADRAVMSFQEAFPTESKRQRALLLAPQTVIRQATEQMRSCIRERTRVSTPNRNEGEEMGTLQALASVHLTMEALVDALVATRTFSNAELQALAELVPYWLENWIFPNGVDSLSAPLLRRYRLCTRIRESFWRLTVRSFDLLTFLMREHDSRGMTITESLTRSNPRWRAMAVDGLCRIVSRLVWDELHASCQNHVWAFIIRFIKCDLVPSSVLEASISAKSLCCWLLGESVVDGHQASLTERLESARSFGSLLPFLQALRARCMVNDCETFGSLEKKSVRTWVETLENALMEQLETALLWRAPKTRFPPTLVGASYVDWWQAALVSWIESVLWIHHPRPWSCSMPDESRCSRSSVWTQLERFLLNPTAIGEDVDSERSVVRFNEHHTESQALSRLFLDVLVHVTCDACQTTAGVQSTNWNAAGEHLATVLIERASASYTAALCAALERALAGSSFSTLTPDRQPRWSLLEKDVSGHSSDLRRHAWWCALPCTQACRKRAWHAWPPTIV</sequence>
<dbReference type="GO" id="GO:0061630">
    <property type="term" value="F:ubiquitin protein ligase activity"/>
    <property type="evidence" value="ECO:0007669"/>
    <property type="project" value="UniProtKB-UniRule"/>
</dbReference>
<name>A0A7J7IM37_9RHOD</name>
<evidence type="ECO:0000259" key="3">
    <source>
        <dbReference type="Pfam" id="PF22958"/>
    </source>
</evidence>
<dbReference type="EC" id="2.3.2.27" evidence="1"/>
<comment type="subunit">
    <text evidence="1">Component of the ribosome quality control complex (RQC).</text>
</comment>
<dbReference type="GO" id="GO:1990116">
    <property type="term" value="P:ribosome-associated ubiquitin-dependent protein catabolic process"/>
    <property type="evidence" value="ECO:0007669"/>
    <property type="project" value="UniProtKB-UniRule"/>
</dbReference>
<dbReference type="Gene3D" id="1.25.10.10">
    <property type="entry name" value="Leucine-rich Repeat Variant"/>
    <property type="match status" value="1"/>
</dbReference>
<keyword evidence="1" id="KW-0833">Ubl conjugation pathway</keyword>
<evidence type="ECO:0000256" key="1">
    <source>
        <dbReference type="RuleBase" id="RU367090"/>
    </source>
</evidence>
<keyword evidence="1" id="KW-0863">Zinc-finger</keyword>
<dbReference type="InterPro" id="IPR039795">
    <property type="entry name" value="LTN1/Rkr1"/>
</dbReference>
<comment type="function">
    <text evidence="1">E3 ubiquitin-protein ligase. Component of the ribosome quality control complex (RQC), a ribosome-associated complex that mediates ubiquitination and extraction of incompletely synthesized nascent chains for proteasomal degradation.</text>
</comment>
<dbReference type="UniPathway" id="UPA00143"/>
<dbReference type="GO" id="GO:1990112">
    <property type="term" value="C:RQC complex"/>
    <property type="evidence" value="ECO:0007669"/>
    <property type="project" value="UniProtKB-UniRule"/>
</dbReference>
<dbReference type="SUPFAM" id="SSF48371">
    <property type="entry name" value="ARM repeat"/>
    <property type="match status" value="1"/>
</dbReference>
<proteinExistence type="inferred from homology"/>
<evidence type="ECO:0000313" key="5">
    <source>
        <dbReference type="Proteomes" id="UP000530660"/>
    </source>
</evidence>
<evidence type="ECO:0000313" key="4">
    <source>
        <dbReference type="EMBL" id="KAF6003351.1"/>
    </source>
</evidence>
<protein>
    <recommendedName>
        <fullName evidence="1">E3 ubiquitin-protein ligase listerin</fullName>
        <ecNumber evidence="1">2.3.2.27</ecNumber>
    </recommendedName>
    <alternativeName>
        <fullName evidence="1">RING-type E3 ubiquitin transferase listerin</fullName>
    </alternativeName>
</protein>
<dbReference type="PANTHER" id="PTHR12389:SF0">
    <property type="entry name" value="E3 UBIQUITIN-PROTEIN LIGASE LISTERIN"/>
    <property type="match status" value="1"/>
</dbReference>
<dbReference type="Proteomes" id="UP000530660">
    <property type="component" value="Unassembled WGS sequence"/>
</dbReference>
<evidence type="ECO:0000256" key="2">
    <source>
        <dbReference type="SAM" id="MobiDB-lite"/>
    </source>
</evidence>
<comment type="catalytic activity">
    <reaction evidence="1">
        <text>S-ubiquitinyl-[E2 ubiquitin-conjugating enzyme]-L-cysteine + [acceptor protein]-L-lysine = [E2 ubiquitin-conjugating enzyme]-L-cysteine + N(6)-ubiquitinyl-[acceptor protein]-L-lysine.</text>
        <dbReference type="EC" id="2.3.2.27"/>
    </reaction>
</comment>
<reference evidence="4 5" key="1">
    <citation type="journal article" date="2020" name="J. Phycol.">
        <title>Comparative genome analysis reveals Cyanidiococcus gen. nov., a new extremophilic red algal genus sister to Cyanidioschyzon (Cyanidioschyzonaceae, Rhodophyta).</title>
        <authorList>
            <person name="Liu S.-L."/>
            <person name="Chiang Y.-R."/>
            <person name="Yoon H.S."/>
            <person name="Fu H.-Y."/>
        </authorList>
    </citation>
    <scope>NUCLEOTIDE SEQUENCE [LARGE SCALE GENOMIC DNA]</scope>
    <source>
        <strain evidence="4 5">THAL066</strain>
    </source>
</reference>
<dbReference type="PANTHER" id="PTHR12389">
    <property type="entry name" value="ZINC FINGER PROTEIN 294"/>
    <property type="match status" value="1"/>
</dbReference>
<dbReference type="EMBL" id="VWRR01000007">
    <property type="protein sequence ID" value="KAF6003351.1"/>
    <property type="molecule type" value="Genomic_DNA"/>
</dbReference>
<dbReference type="AlphaFoldDB" id="A0A7J7IM37"/>
<dbReference type="Pfam" id="PF22958">
    <property type="entry name" value="Ltn1_1st"/>
    <property type="match status" value="1"/>
</dbReference>